<evidence type="ECO:0000313" key="1">
    <source>
        <dbReference type="EMBL" id="CAG8739253.1"/>
    </source>
</evidence>
<dbReference type="Proteomes" id="UP000789702">
    <property type="component" value="Unassembled WGS sequence"/>
</dbReference>
<protein>
    <submittedName>
        <fullName evidence="1">5533_t:CDS:1</fullName>
    </submittedName>
</protein>
<dbReference type="EMBL" id="CAJVPU010040421">
    <property type="protein sequence ID" value="CAG8739253.1"/>
    <property type="molecule type" value="Genomic_DNA"/>
</dbReference>
<name>A0ACA9Q7F2_9GLOM</name>
<feature type="non-terminal residue" evidence="1">
    <location>
        <position position="1"/>
    </location>
</feature>
<comment type="caution">
    <text evidence="1">The sequence shown here is derived from an EMBL/GenBank/DDBJ whole genome shotgun (WGS) entry which is preliminary data.</text>
</comment>
<organism evidence="1 2">
    <name type="scientific">Dentiscutata heterogama</name>
    <dbReference type="NCBI Taxonomy" id="1316150"/>
    <lineage>
        <taxon>Eukaryota</taxon>
        <taxon>Fungi</taxon>
        <taxon>Fungi incertae sedis</taxon>
        <taxon>Mucoromycota</taxon>
        <taxon>Glomeromycotina</taxon>
        <taxon>Glomeromycetes</taxon>
        <taxon>Diversisporales</taxon>
        <taxon>Gigasporaceae</taxon>
        <taxon>Dentiscutata</taxon>
    </lineage>
</organism>
<proteinExistence type="predicted"/>
<gene>
    <name evidence="1" type="ORF">DHETER_LOCUS13945</name>
</gene>
<accession>A0ACA9Q7F2</accession>
<reference evidence="1" key="1">
    <citation type="submission" date="2021-06" db="EMBL/GenBank/DDBJ databases">
        <authorList>
            <person name="Kallberg Y."/>
            <person name="Tangrot J."/>
            <person name="Rosling A."/>
        </authorList>
    </citation>
    <scope>NUCLEOTIDE SEQUENCE</scope>
    <source>
        <strain evidence="1">IL203A</strain>
    </source>
</reference>
<keyword evidence="2" id="KW-1185">Reference proteome</keyword>
<sequence>SMNDFHYSSPLPYFNTYEYSHTPSASSSSYFNTHDYAQEDILSYLNIHDHNDSANTSLSFYSNAYEQDFVNTLQSPYFSANNFDPISSSQLSTNNELVESDADVDTRPCKVDNG</sequence>
<feature type="non-terminal residue" evidence="1">
    <location>
        <position position="114"/>
    </location>
</feature>
<evidence type="ECO:0000313" key="2">
    <source>
        <dbReference type="Proteomes" id="UP000789702"/>
    </source>
</evidence>